<sequence>MRAGLEPASHHDNNGIEPSLQAHCLGRVTTHAAANSRSNTATLTAGQSRAVKHILTSKDRVTLIRGAAGVGKTTSLQIAAEGIRSAGLSLRAIAPTSKAAEELRAVDPHSGTLARFLIDQKMQESARDGVVIVDEASLLGTRQASELFGVLEKINARAVLVGDVKQHTADRFSDHFSGVRRRYWARS</sequence>
<dbReference type="InterPro" id="IPR027417">
    <property type="entry name" value="P-loop_NTPase"/>
</dbReference>
<proteinExistence type="predicted"/>
<dbReference type="SUPFAM" id="SSF52540">
    <property type="entry name" value="P-loop containing nucleoside triphosphate hydrolases"/>
    <property type="match status" value="1"/>
</dbReference>
<name>A0A6P2CRW3_9BACT</name>
<evidence type="ECO:0000313" key="2">
    <source>
        <dbReference type="Proteomes" id="UP000464178"/>
    </source>
</evidence>
<dbReference type="AlphaFoldDB" id="A0A6P2CRW3"/>
<protein>
    <recommendedName>
        <fullName evidence="3">AAA+ ATPase domain-containing protein</fullName>
    </recommendedName>
</protein>
<accession>A0A6P2CRW3</accession>
<dbReference type="KEGG" id="gms:SOIL9_60450"/>
<gene>
    <name evidence="1" type="ORF">SOIL9_60450</name>
</gene>
<organism evidence="1 2">
    <name type="scientific">Gemmata massiliana</name>
    <dbReference type="NCBI Taxonomy" id="1210884"/>
    <lineage>
        <taxon>Bacteria</taxon>
        <taxon>Pseudomonadati</taxon>
        <taxon>Planctomycetota</taxon>
        <taxon>Planctomycetia</taxon>
        <taxon>Gemmatales</taxon>
        <taxon>Gemmataceae</taxon>
        <taxon>Gemmata</taxon>
    </lineage>
</organism>
<evidence type="ECO:0000313" key="1">
    <source>
        <dbReference type="EMBL" id="VTR91669.1"/>
    </source>
</evidence>
<dbReference type="EMBL" id="LR593886">
    <property type="protein sequence ID" value="VTR91669.1"/>
    <property type="molecule type" value="Genomic_DNA"/>
</dbReference>
<keyword evidence="2" id="KW-1185">Reference proteome</keyword>
<evidence type="ECO:0008006" key="3">
    <source>
        <dbReference type="Google" id="ProtNLM"/>
    </source>
</evidence>
<dbReference type="Gene3D" id="3.40.50.300">
    <property type="entry name" value="P-loop containing nucleotide triphosphate hydrolases"/>
    <property type="match status" value="1"/>
</dbReference>
<dbReference type="Pfam" id="PF13604">
    <property type="entry name" value="AAA_30"/>
    <property type="match status" value="1"/>
</dbReference>
<dbReference type="Proteomes" id="UP000464178">
    <property type="component" value="Chromosome"/>
</dbReference>
<reference evidence="1 2" key="1">
    <citation type="submission" date="2019-05" db="EMBL/GenBank/DDBJ databases">
        <authorList>
            <consortium name="Science for Life Laboratories"/>
        </authorList>
    </citation>
    <scope>NUCLEOTIDE SEQUENCE [LARGE SCALE GENOMIC DNA]</scope>
    <source>
        <strain evidence="1">Soil9</strain>
    </source>
</reference>